<keyword evidence="2" id="KW-1003">Cell membrane</keyword>
<name>A0A1X7KCH4_9BURK</name>
<keyword evidence="3 7" id="KW-0812">Transmembrane</keyword>
<evidence type="ECO:0000256" key="5">
    <source>
        <dbReference type="ARBA" id="ARBA00023136"/>
    </source>
</evidence>
<dbReference type="Pfam" id="PF03788">
    <property type="entry name" value="LrgA"/>
    <property type="match status" value="1"/>
</dbReference>
<dbReference type="AlphaFoldDB" id="A0A1X7KCH4"/>
<feature type="transmembrane region" description="Helical" evidence="7">
    <location>
        <begin position="70"/>
        <end position="90"/>
    </location>
</feature>
<gene>
    <name evidence="8" type="ORF">SAMN06265784_103622</name>
</gene>
<evidence type="ECO:0000256" key="6">
    <source>
        <dbReference type="SAM" id="MobiDB-lite"/>
    </source>
</evidence>
<dbReference type="PANTHER" id="PTHR33931:SF2">
    <property type="entry name" value="HOLIN-LIKE PROTEIN CIDA"/>
    <property type="match status" value="1"/>
</dbReference>
<evidence type="ECO:0000256" key="3">
    <source>
        <dbReference type="ARBA" id="ARBA00022692"/>
    </source>
</evidence>
<proteinExistence type="predicted"/>
<dbReference type="RefSeq" id="WP_085483207.1">
    <property type="nucleotide sequence ID" value="NZ_FXAT01000003.1"/>
</dbReference>
<dbReference type="Proteomes" id="UP000193228">
    <property type="component" value="Unassembled WGS sequence"/>
</dbReference>
<evidence type="ECO:0000256" key="4">
    <source>
        <dbReference type="ARBA" id="ARBA00022989"/>
    </source>
</evidence>
<dbReference type="STRING" id="1515439.SAMN06265784_103622"/>
<keyword evidence="9" id="KW-1185">Reference proteome</keyword>
<protein>
    <submittedName>
        <fullName evidence="8">Holin-like protein</fullName>
    </submittedName>
</protein>
<organism evidence="8 9">
    <name type="scientific">Paraburkholderia susongensis</name>
    <dbReference type="NCBI Taxonomy" id="1515439"/>
    <lineage>
        <taxon>Bacteria</taxon>
        <taxon>Pseudomonadati</taxon>
        <taxon>Pseudomonadota</taxon>
        <taxon>Betaproteobacteria</taxon>
        <taxon>Burkholderiales</taxon>
        <taxon>Burkholderiaceae</taxon>
        <taxon>Paraburkholderia</taxon>
    </lineage>
</organism>
<feature type="transmembrane region" description="Helical" evidence="7">
    <location>
        <begin position="124"/>
        <end position="145"/>
    </location>
</feature>
<evidence type="ECO:0000313" key="8">
    <source>
        <dbReference type="EMBL" id="SMG38912.1"/>
    </source>
</evidence>
<evidence type="ECO:0000256" key="2">
    <source>
        <dbReference type="ARBA" id="ARBA00022475"/>
    </source>
</evidence>
<feature type="compositionally biased region" description="Low complexity" evidence="6">
    <location>
        <begin position="1"/>
        <end position="14"/>
    </location>
</feature>
<dbReference type="GO" id="GO:0005886">
    <property type="term" value="C:plasma membrane"/>
    <property type="evidence" value="ECO:0007669"/>
    <property type="project" value="UniProtKB-SubCell"/>
</dbReference>
<reference evidence="9" key="1">
    <citation type="submission" date="2017-04" db="EMBL/GenBank/DDBJ databases">
        <authorList>
            <person name="Varghese N."/>
            <person name="Submissions S."/>
        </authorList>
    </citation>
    <scope>NUCLEOTIDE SEQUENCE [LARGE SCALE GENOMIC DNA]</scope>
    <source>
        <strain evidence="9">LMG 29540</strain>
    </source>
</reference>
<dbReference type="PANTHER" id="PTHR33931">
    <property type="entry name" value="HOLIN-LIKE PROTEIN CIDA-RELATED"/>
    <property type="match status" value="1"/>
</dbReference>
<dbReference type="EMBL" id="FXAT01000003">
    <property type="protein sequence ID" value="SMG38912.1"/>
    <property type="molecule type" value="Genomic_DNA"/>
</dbReference>
<comment type="subcellular location">
    <subcellularLocation>
        <location evidence="1">Cell membrane</location>
        <topology evidence="1">Multi-pass membrane protein</topology>
    </subcellularLocation>
</comment>
<dbReference type="InterPro" id="IPR005538">
    <property type="entry name" value="LrgA/CidA"/>
</dbReference>
<sequence length="174" mass="17947">MATPVSARAGARAAGRARSRGKAGGTSGASGPSGIARVARIAVQSAALAALWSVADFAARKLHLPVPGGVVGLIVLLALLFCGGVAPRWIKAGADWLLSDMLLFFIPAAVAAVQYGGLFREDGWRLALVVIAGTLLVMVAVAFAVEQAARLERRLALRRALVARSASGLSRPQR</sequence>
<evidence type="ECO:0000256" key="7">
    <source>
        <dbReference type="SAM" id="Phobius"/>
    </source>
</evidence>
<feature type="region of interest" description="Disordered" evidence="6">
    <location>
        <begin position="1"/>
        <end position="32"/>
    </location>
</feature>
<accession>A0A1X7KCH4</accession>
<evidence type="ECO:0000256" key="1">
    <source>
        <dbReference type="ARBA" id="ARBA00004651"/>
    </source>
</evidence>
<keyword evidence="4 7" id="KW-1133">Transmembrane helix</keyword>
<evidence type="ECO:0000313" key="9">
    <source>
        <dbReference type="Proteomes" id="UP000193228"/>
    </source>
</evidence>
<keyword evidence="5 7" id="KW-0472">Membrane</keyword>
<dbReference type="OrthoDB" id="194658at2"/>
<feature type="transmembrane region" description="Helical" evidence="7">
    <location>
        <begin position="97"/>
        <end position="118"/>
    </location>
</feature>